<gene>
    <name evidence="1" type="ORF">AZI98_03585</name>
</gene>
<name>A0A165YQR5_9BACI</name>
<keyword evidence="2" id="KW-1185">Reference proteome</keyword>
<dbReference type="Pfam" id="PF26149">
    <property type="entry name" value="YuzK"/>
    <property type="match status" value="1"/>
</dbReference>
<reference evidence="1 2" key="1">
    <citation type="submission" date="2016-04" db="EMBL/GenBank/DDBJ databases">
        <title>Draft genome sequence of Aeribacillus pallidus 8m3 from petroleum reservoir.</title>
        <authorList>
            <person name="Poltaraus A.B."/>
            <person name="Nazina T.N."/>
            <person name="Tourova T.P."/>
            <person name="Malakho S.M."/>
            <person name="Korshunova A.V."/>
            <person name="Sokolova D.S."/>
        </authorList>
    </citation>
    <scope>NUCLEOTIDE SEQUENCE [LARGE SCALE GENOMIC DNA]</scope>
    <source>
        <strain evidence="1 2">8m3</strain>
    </source>
</reference>
<evidence type="ECO:0000313" key="2">
    <source>
        <dbReference type="Proteomes" id="UP000076476"/>
    </source>
</evidence>
<organism evidence="1 2">
    <name type="scientific">Aeribacillus pallidus</name>
    <dbReference type="NCBI Taxonomy" id="33936"/>
    <lineage>
        <taxon>Bacteria</taxon>
        <taxon>Bacillati</taxon>
        <taxon>Bacillota</taxon>
        <taxon>Bacilli</taxon>
        <taxon>Bacillales</taxon>
        <taxon>Bacillaceae</taxon>
        <taxon>Aeribacillus</taxon>
    </lineage>
</organism>
<accession>A0A165YQR5</accession>
<protein>
    <submittedName>
        <fullName evidence="1">Uncharacterized protein</fullName>
    </submittedName>
</protein>
<proteinExistence type="predicted"/>
<comment type="caution">
    <text evidence="1">The sequence shown here is derived from an EMBL/GenBank/DDBJ whole genome shotgun (WGS) entry which is preliminary data.</text>
</comment>
<sequence>MIDIKFTSEMEKAMHQFHGMGYNEYRRTHKKRMKVERKRERNYRSSQIVTANLKGKLFLSTLN</sequence>
<dbReference type="EMBL" id="LWBR01000010">
    <property type="protein sequence ID" value="KZN97351.1"/>
    <property type="molecule type" value="Genomic_DNA"/>
</dbReference>
<dbReference type="Proteomes" id="UP000076476">
    <property type="component" value="Unassembled WGS sequence"/>
</dbReference>
<dbReference type="InterPro" id="IPR058676">
    <property type="entry name" value="YuzK"/>
</dbReference>
<dbReference type="STRING" id="33936.AZI98_03585"/>
<accession>A0A161W597</accession>
<evidence type="ECO:0000313" key="1">
    <source>
        <dbReference type="EMBL" id="KZN97351.1"/>
    </source>
</evidence>
<dbReference type="AlphaFoldDB" id="A0A165YQR5"/>